<organism evidence="2 3">
    <name type="scientific">Rhizobium loti</name>
    <name type="common">Mesorhizobium loti</name>
    <dbReference type="NCBI Taxonomy" id="381"/>
    <lineage>
        <taxon>Bacteria</taxon>
        <taxon>Pseudomonadati</taxon>
        <taxon>Pseudomonadota</taxon>
        <taxon>Alphaproteobacteria</taxon>
        <taxon>Hyphomicrobiales</taxon>
        <taxon>Phyllobacteriaceae</taxon>
        <taxon>Mesorhizobium</taxon>
    </lineage>
</organism>
<comment type="caution">
    <text evidence="2">The sequence shown here is derived from an EMBL/GenBank/DDBJ whole genome shotgun (WGS) entry which is preliminary data.</text>
</comment>
<dbReference type="EMBL" id="QGGH01000026">
    <property type="protein sequence ID" value="PWJ85544.1"/>
    <property type="molecule type" value="Genomic_DNA"/>
</dbReference>
<feature type="region of interest" description="Disordered" evidence="1">
    <location>
        <begin position="1"/>
        <end position="28"/>
    </location>
</feature>
<evidence type="ECO:0000313" key="3">
    <source>
        <dbReference type="Proteomes" id="UP000245631"/>
    </source>
</evidence>
<feature type="compositionally biased region" description="Basic and acidic residues" evidence="1">
    <location>
        <begin position="1"/>
        <end position="16"/>
    </location>
</feature>
<name>A0A8E3B1G3_RHILI</name>
<evidence type="ECO:0000313" key="2">
    <source>
        <dbReference type="EMBL" id="PWJ85544.1"/>
    </source>
</evidence>
<accession>A0A8E3B1G3</accession>
<dbReference type="Proteomes" id="UP000245631">
    <property type="component" value="Unassembled WGS sequence"/>
</dbReference>
<reference evidence="2 3" key="1">
    <citation type="submission" date="2018-05" db="EMBL/GenBank/DDBJ databases">
        <title>Genomic Encyclopedia of Type Strains, Phase IV (KMG-IV): sequencing the most valuable type-strain genomes for metagenomic binning, comparative biology and taxonomic classification.</title>
        <authorList>
            <person name="Goeker M."/>
        </authorList>
    </citation>
    <scope>NUCLEOTIDE SEQUENCE [LARGE SCALE GENOMIC DNA]</scope>
    <source>
        <strain evidence="2 3">DSM 2626</strain>
    </source>
</reference>
<evidence type="ECO:0000256" key="1">
    <source>
        <dbReference type="SAM" id="MobiDB-lite"/>
    </source>
</evidence>
<protein>
    <submittedName>
        <fullName evidence="2">Uncharacterized protein</fullName>
    </submittedName>
</protein>
<proteinExistence type="predicted"/>
<dbReference type="AlphaFoldDB" id="A0A8E3B1G3"/>
<sequence length="111" mass="11587">MKSDRSDHPAFAETLKRRVLQGPGETDPALRQRVAARAAGGPPIEAPYDNLARQIGEAASGTTDAQVANVLAAVRSEKAAFELIAAAATGAALLRWERAIKALEEAGHAST</sequence>
<gene>
    <name evidence="2" type="ORF">C8D77_12624</name>
</gene>